<evidence type="ECO:0000313" key="1">
    <source>
        <dbReference type="EMBL" id="GBM07979.1"/>
    </source>
</evidence>
<proteinExistence type="predicted"/>
<keyword evidence="2" id="KW-1185">Reference proteome</keyword>
<sequence length="106" mass="12430">MFFSLYLRTKGIYLCLAGCFNINEIFFIRDRRSHPMGHFKYGDENLPYKQEESLWDIVKVVWLLGPIADDWSYPRNRERSELFWGLFCVDHSADVSFAAAGLSEVL</sequence>
<comment type="caution">
    <text evidence="1">The sequence shown here is derived from an EMBL/GenBank/DDBJ whole genome shotgun (WGS) entry which is preliminary data.</text>
</comment>
<organism evidence="1 2">
    <name type="scientific">Araneus ventricosus</name>
    <name type="common">Orbweaver spider</name>
    <name type="synonym">Epeira ventricosa</name>
    <dbReference type="NCBI Taxonomy" id="182803"/>
    <lineage>
        <taxon>Eukaryota</taxon>
        <taxon>Metazoa</taxon>
        <taxon>Ecdysozoa</taxon>
        <taxon>Arthropoda</taxon>
        <taxon>Chelicerata</taxon>
        <taxon>Arachnida</taxon>
        <taxon>Araneae</taxon>
        <taxon>Araneomorphae</taxon>
        <taxon>Entelegynae</taxon>
        <taxon>Araneoidea</taxon>
        <taxon>Araneidae</taxon>
        <taxon>Araneus</taxon>
    </lineage>
</organism>
<protein>
    <submittedName>
        <fullName evidence="1">Uncharacterized protein</fullName>
    </submittedName>
</protein>
<gene>
    <name evidence="1" type="ORF">AVEN_232410_1</name>
</gene>
<dbReference type="Proteomes" id="UP000499080">
    <property type="component" value="Unassembled WGS sequence"/>
</dbReference>
<name>A0A4Y2CV50_ARAVE</name>
<dbReference type="AlphaFoldDB" id="A0A4Y2CV50"/>
<dbReference type="EMBL" id="BGPR01000249">
    <property type="protein sequence ID" value="GBM07979.1"/>
    <property type="molecule type" value="Genomic_DNA"/>
</dbReference>
<reference evidence="1 2" key="1">
    <citation type="journal article" date="2019" name="Sci. Rep.">
        <title>Orb-weaving spider Araneus ventricosus genome elucidates the spidroin gene catalogue.</title>
        <authorList>
            <person name="Kono N."/>
            <person name="Nakamura H."/>
            <person name="Ohtoshi R."/>
            <person name="Moran D.A.P."/>
            <person name="Shinohara A."/>
            <person name="Yoshida Y."/>
            <person name="Fujiwara M."/>
            <person name="Mori M."/>
            <person name="Tomita M."/>
            <person name="Arakawa K."/>
        </authorList>
    </citation>
    <scope>NUCLEOTIDE SEQUENCE [LARGE SCALE GENOMIC DNA]</scope>
</reference>
<evidence type="ECO:0000313" key="2">
    <source>
        <dbReference type="Proteomes" id="UP000499080"/>
    </source>
</evidence>
<accession>A0A4Y2CV50</accession>